<dbReference type="Gene3D" id="3.40.190.10">
    <property type="entry name" value="Periplasmic binding protein-like II"/>
    <property type="match status" value="1"/>
</dbReference>
<dbReference type="GO" id="GO:0042597">
    <property type="term" value="C:periplasmic space"/>
    <property type="evidence" value="ECO:0007669"/>
    <property type="project" value="UniProtKB-ARBA"/>
</dbReference>
<keyword evidence="2" id="KW-1133">Transmembrane helix</keyword>
<evidence type="ECO:0000259" key="3">
    <source>
        <dbReference type="Pfam" id="PF00496"/>
    </source>
</evidence>
<evidence type="ECO:0000313" key="4">
    <source>
        <dbReference type="EMBL" id="QNN63439.1"/>
    </source>
</evidence>
<reference evidence="4 5" key="1">
    <citation type="submission" date="2020-08" db="EMBL/GenBank/DDBJ databases">
        <title>Genome sequence of Leucobacter denitrificans KACC 14055T.</title>
        <authorList>
            <person name="Hyun D.-W."/>
            <person name="Bae J.-W."/>
        </authorList>
    </citation>
    <scope>NUCLEOTIDE SEQUENCE [LARGE SCALE GENOMIC DNA]</scope>
    <source>
        <strain evidence="4 5">KACC 14055</strain>
    </source>
</reference>
<dbReference type="KEGG" id="ldn:H9L06_03730"/>
<keyword evidence="1" id="KW-0732">Signal</keyword>
<name>A0A7G9S6G4_9MICO</name>
<dbReference type="PANTHER" id="PTHR30290">
    <property type="entry name" value="PERIPLASMIC BINDING COMPONENT OF ABC TRANSPORTER"/>
    <property type="match status" value="1"/>
</dbReference>
<keyword evidence="5" id="KW-1185">Reference proteome</keyword>
<dbReference type="Proteomes" id="UP000515934">
    <property type="component" value="Chromosome"/>
</dbReference>
<feature type="transmembrane region" description="Helical" evidence="2">
    <location>
        <begin position="20"/>
        <end position="39"/>
    </location>
</feature>
<keyword evidence="2" id="KW-0812">Transmembrane</keyword>
<evidence type="ECO:0000256" key="2">
    <source>
        <dbReference type="SAM" id="Phobius"/>
    </source>
</evidence>
<dbReference type="GO" id="GO:1904680">
    <property type="term" value="F:peptide transmembrane transporter activity"/>
    <property type="evidence" value="ECO:0007669"/>
    <property type="project" value="TreeGrafter"/>
</dbReference>
<evidence type="ECO:0000313" key="5">
    <source>
        <dbReference type="Proteomes" id="UP000515934"/>
    </source>
</evidence>
<dbReference type="GO" id="GO:0043190">
    <property type="term" value="C:ATP-binding cassette (ABC) transporter complex"/>
    <property type="evidence" value="ECO:0007669"/>
    <property type="project" value="InterPro"/>
</dbReference>
<dbReference type="AlphaFoldDB" id="A0A7G9S6G4"/>
<dbReference type="GO" id="GO:0015833">
    <property type="term" value="P:peptide transport"/>
    <property type="evidence" value="ECO:0007669"/>
    <property type="project" value="TreeGrafter"/>
</dbReference>
<sequence length="508" mass="54870">MSEKATPTYEKRTRSKTPLIVAIIVVLALVVAAVLYFTLRRAAAPREAKTDINVGLVLEPTSLDVRTNAGVATGQILIDNVYEGLVGITPGTVADIQPVLATEMPEVSEDGLVYSFTIRDGVKFHSGSDLAISDIVDSLTATLVPDNVGFSAEVEAVGDNQVQITLEQPNSLLLWQLANTPGLILESAATNNLQNSANGTGPFVFSDWKQGDSLTLEKNTDYWGEPASVESATFRFFPEGRAAVNALKDGDIDVHTALLSPLRAEFEGNADFTMVRAASTDVFTLAYNNARAPFDDIRVRKALSMAIDSEALVASQNGDAKVLGSPITEGEPGYTDLTDVNAYDPEAARQLLAEAGQQNLSLTITVPNFYETSSLDLITSQFAEIGVSAKVNPVEFPTWLSEVYTNHDFDLSYVDHAEARDFSNYVREGYYFGYSNPEVNALYAEAISSIDPVQEDELLQQAATLVAEDAPAKWLFNYTPTNVVSSHVSGFPEVNTNSRVNLAGVTVE</sequence>
<dbReference type="InterPro" id="IPR030678">
    <property type="entry name" value="Peptide/Ni-bd"/>
</dbReference>
<organism evidence="4 5">
    <name type="scientific">Leucobacter denitrificans</name>
    <dbReference type="NCBI Taxonomy" id="683042"/>
    <lineage>
        <taxon>Bacteria</taxon>
        <taxon>Bacillati</taxon>
        <taxon>Actinomycetota</taxon>
        <taxon>Actinomycetes</taxon>
        <taxon>Micrococcales</taxon>
        <taxon>Microbacteriaceae</taxon>
        <taxon>Leucobacter</taxon>
    </lineage>
</organism>
<dbReference type="EMBL" id="CP060716">
    <property type="protein sequence ID" value="QNN63439.1"/>
    <property type="molecule type" value="Genomic_DNA"/>
</dbReference>
<dbReference type="Gene3D" id="3.90.76.10">
    <property type="entry name" value="Dipeptide-binding Protein, Domain 1"/>
    <property type="match status" value="1"/>
</dbReference>
<dbReference type="RefSeq" id="WP_187555906.1">
    <property type="nucleotide sequence ID" value="NZ_CP060716.1"/>
</dbReference>
<dbReference type="PANTHER" id="PTHR30290:SF38">
    <property type="entry name" value="D,D-DIPEPTIDE-BINDING PERIPLASMIC PROTEIN DDPA-RELATED"/>
    <property type="match status" value="1"/>
</dbReference>
<keyword evidence="2" id="KW-0472">Membrane</keyword>
<accession>A0A7G9S6G4</accession>
<protein>
    <submittedName>
        <fullName evidence="4">ABC transporter substrate-binding protein</fullName>
    </submittedName>
</protein>
<dbReference type="Pfam" id="PF00496">
    <property type="entry name" value="SBP_bac_5"/>
    <property type="match status" value="1"/>
</dbReference>
<feature type="domain" description="Solute-binding protein family 5" evidence="3">
    <location>
        <begin position="96"/>
        <end position="414"/>
    </location>
</feature>
<dbReference type="PIRSF" id="PIRSF002741">
    <property type="entry name" value="MppA"/>
    <property type="match status" value="1"/>
</dbReference>
<dbReference type="InterPro" id="IPR039424">
    <property type="entry name" value="SBP_5"/>
</dbReference>
<gene>
    <name evidence="4" type="ORF">H9L06_03730</name>
</gene>
<proteinExistence type="predicted"/>
<dbReference type="Gene3D" id="3.10.105.10">
    <property type="entry name" value="Dipeptide-binding Protein, Domain 3"/>
    <property type="match status" value="1"/>
</dbReference>
<dbReference type="InterPro" id="IPR000914">
    <property type="entry name" value="SBP_5_dom"/>
</dbReference>
<dbReference type="SUPFAM" id="SSF53850">
    <property type="entry name" value="Periplasmic binding protein-like II"/>
    <property type="match status" value="1"/>
</dbReference>
<evidence type="ECO:0000256" key="1">
    <source>
        <dbReference type="ARBA" id="ARBA00022729"/>
    </source>
</evidence>